<name>A0ABU6SGI8_9FABA</name>
<sequence length="73" mass="8305">MSVVAPRLASVASCRASIFPFASCISVRRCFIVVSHSPFALLDRVEFYESDLLQYCRENHIQLEELKLIIVLC</sequence>
<protein>
    <recommendedName>
        <fullName evidence="3">Secreted protein</fullName>
    </recommendedName>
</protein>
<comment type="caution">
    <text evidence="1">The sequence shown here is derived from an EMBL/GenBank/DDBJ whole genome shotgun (WGS) entry which is preliminary data.</text>
</comment>
<gene>
    <name evidence="1" type="ORF">PIB30_042436</name>
</gene>
<dbReference type="Proteomes" id="UP001341840">
    <property type="component" value="Unassembled WGS sequence"/>
</dbReference>
<dbReference type="EMBL" id="JASCZI010060656">
    <property type="protein sequence ID" value="MED6135028.1"/>
    <property type="molecule type" value="Genomic_DNA"/>
</dbReference>
<evidence type="ECO:0000313" key="1">
    <source>
        <dbReference type="EMBL" id="MED6135028.1"/>
    </source>
</evidence>
<reference evidence="1 2" key="1">
    <citation type="journal article" date="2023" name="Plants (Basel)">
        <title>Bridging the Gap: Combining Genomics and Transcriptomics Approaches to Understand Stylosanthes scabra, an Orphan Legume from the Brazilian Caatinga.</title>
        <authorList>
            <person name="Ferreira-Neto J.R.C."/>
            <person name="da Silva M.D."/>
            <person name="Binneck E."/>
            <person name="de Melo N.F."/>
            <person name="da Silva R.H."/>
            <person name="de Melo A.L.T.M."/>
            <person name="Pandolfi V."/>
            <person name="Bustamante F.O."/>
            <person name="Brasileiro-Vidal A.C."/>
            <person name="Benko-Iseppon A.M."/>
        </authorList>
    </citation>
    <scope>NUCLEOTIDE SEQUENCE [LARGE SCALE GENOMIC DNA]</scope>
    <source>
        <tissue evidence="1">Leaves</tissue>
    </source>
</reference>
<keyword evidence="2" id="KW-1185">Reference proteome</keyword>
<evidence type="ECO:0008006" key="3">
    <source>
        <dbReference type="Google" id="ProtNLM"/>
    </source>
</evidence>
<evidence type="ECO:0000313" key="2">
    <source>
        <dbReference type="Proteomes" id="UP001341840"/>
    </source>
</evidence>
<organism evidence="1 2">
    <name type="scientific">Stylosanthes scabra</name>
    <dbReference type="NCBI Taxonomy" id="79078"/>
    <lineage>
        <taxon>Eukaryota</taxon>
        <taxon>Viridiplantae</taxon>
        <taxon>Streptophyta</taxon>
        <taxon>Embryophyta</taxon>
        <taxon>Tracheophyta</taxon>
        <taxon>Spermatophyta</taxon>
        <taxon>Magnoliopsida</taxon>
        <taxon>eudicotyledons</taxon>
        <taxon>Gunneridae</taxon>
        <taxon>Pentapetalae</taxon>
        <taxon>rosids</taxon>
        <taxon>fabids</taxon>
        <taxon>Fabales</taxon>
        <taxon>Fabaceae</taxon>
        <taxon>Papilionoideae</taxon>
        <taxon>50 kb inversion clade</taxon>
        <taxon>dalbergioids sensu lato</taxon>
        <taxon>Dalbergieae</taxon>
        <taxon>Pterocarpus clade</taxon>
        <taxon>Stylosanthes</taxon>
    </lineage>
</organism>
<proteinExistence type="predicted"/>
<accession>A0ABU6SGI8</accession>